<protein>
    <submittedName>
        <fullName evidence="3">YMGG-like glycine zipper-containing protein</fullName>
    </submittedName>
</protein>
<dbReference type="Proteomes" id="UP001218638">
    <property type="component" value="Chromosome"/>
</dbReference>
<organism evidence="3 4">
    <name type="scientific">Synoicihabitans lomoniglobus</name>
    <dbReference type="NCBI Taxonomy" id="2909285"/>
    <lineage>
        <taxon>Bacteria</taxon>
        <taxon>Pseudomonadati</taxon>
        <taxon>Verrucomicrobiota</taxon>
        <taxon>Opitutia</taxon>
        <taxon>Opitutales</taxon>
        <taxon>Opitutaceae</taxon>
        <taxon>Synoicihabitans</taxon>
    </lineage>
</organism>
<dbReference type="Pfam" id="PF13441">
    <property type="entry name" value="Gly-zipper_YMGG"/>
    <property type="match status" value="1"/>
</dbReference>
<sequence>MMRSRIALATLLTLTVFSGCKVAPSKTAKGAGIGAVGGALAGAAIGNNSGSGNSASGAAIGGAAGALVGGAIGLVQDMKERSQQDQLAQERAYQQEVARRRQEEARLKDQLDEELSIAQGFRITDTELADAQRRADETSSRLAELKAEREWALNRKKELDNREAQIAAETAEIARLEAELAELRGDTTASNP</sequence>
<accession>A0AAF0CN97</accession>
<name>A0AAF0CN97_9BACT</name>
<feature type="coiled-coil region" evidence="1">
    <location>
        <begin position="93"/>
        <end position="186"/>
    </location>
</feature>
<evidence type="ECO:0000313" key="4">
    <source>
        <dbReference type="Proteomes" id="UP001218638"/>
    </source>
</evidence>
<dbReference type="AlphaFoldDB" id="A0AAF0CN97"/>
<dbReference type="KEGG" id="slom:PXH66_23030"/>
<reference evidence="3" key="1">
    <citation type="submission" date="2023-03" db="EMBL/GenBank/DDBJ databases">
        <title>Lomoglobus Profundus gen. nov., sp. nov., a novel member of the phylum Verrucomicrobia, isolated from deep-marine sediment of South China Sea.</title>
        <authorList>
            <person name="Ahmad T."/>
            <person name="Ishaq S.E."/>
            <person name="Wang F."/>
        </authorList>
    </citation>
    <scope>NUCLEOTIDE SEQUENCE</scope>
    <source>
        <strain evidence="3">LMO-M01</strain>
    </source>
</reference>
<keyword evidence="4" id="KW-1185">Reference proteome</keyword>
<feature type="domain" description="YMGG-like Gly-zipper" evidence="2">
    <location>
        <begin position="26"/>
        <end position="73"/>
    </location>
</feature>
<dbReference type="EMBL" id="CP119075">
    <property type="protein sequence ID" value="WED65223.1"/>
    <property type="molecule type" value="Genomic_DNA"/>
</dbReference>
<evidence type="ECO:0000313" key="3">
    <source>
        <dbReference type="EMBL" id="WED65223.1"/>
    </source>
</evidence>
<evidence type="ECO:0000256" key="1">
    <source>
        <dbReference type="SAM" id="Coils"/>
    </source>
</evidence>
<dbReference type="RefSeq" id="WP_330928248.1">
    <property type="nucleotide sequence ID" value="NZ_CP119075.1"/>
</dbReference>
<dbReference type="PROSITE" id="PS51257">
    <property type="entry name" value="PROKAR_LIPOPROTEIN"/>
    <property type="match status" value="1"/>
</dbReference>
<proteinExistence type="predicted"/>
<keyword evidence="1" id="KW-0175">Coiled coil</keyword>
<evidence type="ECO:0000259" key="2">
    <source>
        <dbReference type="Pfam" id="PF13441"/>
    </source>
</evidence>
<dbReference type="InterPro" id="IPR027367">
    <property type="entry name" value="Gly-zipper_YMGG"/>
</dbReference>
<gene>
    <name evidence="3" type="ORF">PXH66_23030</name>
</gene>